<reference evidence="5 6" key="2">
    <citation type="submission" date="2018-05" db="EMBL/GenBank/DDBJ databases">
        <authorList>
            <person name="Lanie J.A."/>
            <person name="Ng W.-L."/>
            <person name="Kazmierczak K.M."/>
            <person name="Andrzejewski T.M."/>
            <person name="Davidsen T.M."/>
            <person name="Wayne K.J."/>
            <person name="Tettelin H."/>
            <person name="Glass J.I."/>
            <person name="Rusch D."/>
            <person name="Podicherti R."/>
            <person name="Tsui H.-C.T."/>
            <person name="Winkler M.E."/>
        </authorList>
    </citation>
    <scope>NUCLEOTIDE SEQUENCE [LARGE SCALE GENOMIC DNA]</scope>
    <source>
        <strain evidence="5 6">C305</strain>
    </source>
</reference>
<dbReference type="RefSeq" id="WP_109359815.1">
    <property type="nucleotide sequence ID" value="NZ_QFRJ01000008.1"/>
</dbReference>
<comment type="caution">
    <text evidence="5">The sequence shown here is derived from an EMBL/GenBank/DDBJ whole genome shotgun (WGS) entry which is preliminary data.</text>
</comment>
<protein>
    <recommendedName>
        <fullName evidence="4">Fibronectin type-III domain-containing protein</fullName>
    </recommendedName>
</protein>
<dbReference type="CDD" id="cd00063">
    <property type="entry name" value="FN3"/>
    <property type="match status" value="2"/>
</dbReference>
<feature type="domain" description="Fibronectin type-III" evidence="4">
    <location>
        <begin position="593"/>
        <end position="682"/>
    </location>
</feature>
<dbReference type="InterPro" id="IPR013320">
    <property type="entry name" value="ConA-like_dom_sf"/>
</dbReference>
<evidence type="ECO:0000313" key="5">
    <source>
        <dbReference type="EMBL" id="PWH85113.1"/>
    </source>
</evidence>
<evidence type="ECO:0000313" key="6">
    <source>
        <dbReference type="Proteomes" id="UP000245370"/>
    </source>
</evidence>
<dbReference type="InterPro" id="IPR003961">
    <property type="entry name" value="FN3_dom"/>
</dbReference>
<dbReference type="Pfam" id="PF20009">
    <property type="entry name" value="GEVED"/>
    <property type="match status" value="1"/>
</dbReference>
<dbReference type="InterPro" id="IPR026444">
    <property type="entry name" value="Secre_tail"/>
</dbReference>
<reference evidence="5 6" key="1">
    <citation type="submission" date="2018-05" db="EMBL/GenBank/DDBJ databases">
        <title>Brumimicrobium oceani sp. nov., isolated from coastal sediment.</title>
        <authorList>
            <person name="Kou Y."/>
        </authorList>
    </citation>
    <scope>NUCLEOTIDE SEQUENCE [LARGE SCALE GENOMIC DNA]</scope>
    <source>
        <strain evidence="5 6">C305</strain>
    </source>
</reference>
<dbReference type="Pfam" id="PF00041">
    <property type="entry name" value="fn3"/>
    <property type="match status" value="2"/>
</dbReference>
<dbReference type="PANTHER" id="PTHR46708:SF2">
    <property type="entry name" value="FIBRONECTIN TYPE-III DOMAIN-CONTAINING PROTEIN"/>
    <property type="match status" value="1"/>
</dbReference>
<dbReference type="InterPro" id="IPR045474">
    <property type="entry name" value="GEVED"/>
</dbReference>
<dbReference type="GO" id="GO:0005975">
    <property type="term" value="P:carbohydrate metabolic process"/>
    <property type="evidence" value="ECO:0007669"/>
    <property type="project" value="UniProtKB-ARBA"/>
</dbReference>
<dbReference type="InterPro" id="IPR036116">
    <property type="entry name" value="FN3_sf"/>
</dbReference>
<dbReference type="SMART" id="SM00060">
    <property type="entry name" value="FN3"/>
    <property type="match status" value="2"/>
</dbReference>
<dbReference type="GO" id="GO:0004553">
    <property type="term" value="F:hydrolase activity, hydrolyzing O-glycosyl compounds"/>
    <property type="evidence" value="ECO:0007669"/>
    <property type="project" value="UniProtKB-ARBA"/>
</dbReference>
<dbReference type="Gene3D" id="2.60.40.10">
    <property type="entry name" value="Immunoglobulins"/>
    <property type="match status" value="2"/>
</dbReference>
<dbReference type="InterPro" id="IPR050991">
    <property type="entry name" value="ECM_Regulatory_Proteins"/>
</dbReference>
<accession>A0A2U2XBH4</accession>
<evidence type="ECO:0000256" key="3">
    <source>
        <dbReference type="SAM" id="SignalP"/>
    </source>
</evidence>
<gene>
    <name evidence="5" type="ORF">DIT68_10785</name>
</gene>
<proteinExistence type="predicted"/>
<dbReference type="Pfam" id="PF18962">
    <property type="entry name" value="Por_Secre_tail"/>
    <property type="match status" value="1"/>
</dbReference>
<feature type="chain" id="PRO_5015520994" description="Fibronectin type-III domain-containing protein" evidence="3">
    <location>
        <begin position="24"/>
        <end position="1104"/>
    </location>
</feature>
<dbReference type="PROSITE" id="PS50853">
    <property type="entry name" value="FN3"/>
    <property type="match status" value="2"/>
</dbReference>
<feature type="signal peptide" evidence="3">
    <location>
        <begin position="1"/>
        <end position="23"/>
    </location>
</feature>
<dbReference type="NCBIfam" id="TIGR04183">
    <property type="entry name" value="Por_Secre_tail"/>
    <property type="match status" value="1"/>
</dbReference>
<name>A0A2U2XBH4_9FLAO</name>
<feature type="domain" description="Fibronectin type-III" evidence="4">
    <location>
        <begin position="351"/>
        <end position="445"/>
    </location>
</feature>
<keyword evidence="6" id="KW-1185">Reference proteome</keyword>
<dbReference type="OrthoDB" id="1113525at2"/>
<organism evidence="5 6">
    <name type="scientific">Brumimicrobium oceani</name>
    <dbReference type="NCBI Taxonomy" id="2100725"/>
    <lineage>
        <taxon>Bacteria</taxon>
        <taxon>Pseudomonadati</taxon>
        <taxon>Bacteroidota</taxon>
        <taxon>Flavobacteriia</taxon>
        <taxon>Flavobacteriales</taxon>
        <taxon>Crocinitomicaceae</taxon>
        <taxon>Brumimicrobium</taxon>
    </lineage>
</organism>
<evidence type="ECO:0000256" key="2">
    <source>
        <dbReference type="ARBA" id="ARBA00022737"/>
    </source>
</evidence>
<keyword evidence="1 3" id="KW-0732">Signal</keyword>
<dbReference type="SUPFAM" id="SSF49265">
    <property type="entry name" value="Fibronectin type III"/>
    <property type="match status" value="2"/>
</dbReference>
<evidence type="ECO:0000256" key="1">
    <source>
        <dbReference type="ARBA" id="ARBA00022729"/>
    </source>
</evidence>
<dbReference type="Gene3D" id="2.60.120.200">
    <property type="match status" value="1"/>
</dbReference>
<evidence type="ECO:0000259" key="4">
    <source>
        <dbReference type="PROSITE" id="PS50853"/>
    </source>
</evidence>
<dbReference type="Proteomes" id="UP000245370">
    <property type="component" value="Unassembled WGS sequence"/>
</dbReference>
<dbReference type="SUPFAM" id="SSF49899">
    <property type="entry name" value="Concanavalin A-like lectins/glucanases"/>
    <property type="match status" value="1"/>
</dbReference>
<dbReference type="AlphaFoldDB" id="A0A2U2XBH4"/>
<dbReference type="PANTHER" id="PTHR46708">
    <property type="entry name" value="TENASCIN"/>
    <property type="match status" value="1"/>
</dbReference>
<sequence length="1104" mass="117540">MKKTLLKGMLLFASLTFGINSNAQCPQTPNDPIANPSVFNFCSGVSSAMITAETTTGGPGSLATTNQNGGNGCGGGVMFDVTNNSAYDISITSLDVLLNTTVNPTASVYYKTGTYLGSETVAANWTLSGTYPVTGAGGTFENIDVIDFVIPPGVTFGIFINYYGSYTTISAPDVVTNGDITITSGAGLCSPFGGLNANRGYNGTVNYTSAIPTAAIWYDAPTGGNVLGTTNPFETVGTSVMPTATFGTYDFYVSSGVPGCESVNRTLVTVSIDPVSVVLDGIDVSCNNGSDGSFALTTTNCGSSPFTYSVDGGAFGPIPTNLAVGTYDVVAKDANGDDSPSYVIVVGNADAPSNLGVANITSTSADLSWTANGSETSWDIEFGAPGFAPGTGNSLGAANTSNNPYTATLTPNTNYEYYVRADCGGSTQGTWSGPYVFSNAYCLPVYTSTSEYLSLIETVGAIADVSHTATSFPSPNGYTDETAQTMQVYETMTFDLSTAYSPTNYSYVTRMWVDWNGDFVFDHATELVSSASGGPGSYTQQVTIPAGTPVGTYRVRVRGEYGSSSNPLPCSSETWGSAADFMMEVITPPTCLPVMDIDTVNVSTTSIELDWVELNTATSWIIEYGPAGFTPGTGTFDTVTTNPYTITGLSPSSQYDFYIQADCGGGDYAAWRGPFSMYTDCGIAVAPFYEGFNNATQPQCWENISSNTSTSTNNFWNFNDQGDYGAANNGRNAGEFTKVDGNSPYGDSVMLITPQIDISQLTIPYLSFEWFSNNTNNPGDNVPLIVELFDGTSWNLLDTLMGDSPEWEFVNYDLSAYSNNIIQVRFMVNKSVANTAFYNDILLDEVRIDDCSDLGGIDGSFDVCRLDSMVNLDDNIIVKPNGTGEWSFPDQPNFLDDSTFYVSLLPAGSYDVFYVERAVCYDTTFATINVFRPSSAGFDGADTLCMNAPIDLFGALSGNVDNGGQWFDFSNTALPNSQPKAQAIPGNYNYFYVADNGVCPADTSIVTITVDGTCDELSIGQELFTDISVYPNPTTSQLNIVNPSNASDLKIEMLDVNGRVVLVENKELNNASEASLTITHLEKGVYTLRVYNGEGQRTFKVVKQ</sequence>
<dbReference type="EMBL" id="QFRJ01000008">
    <property type="protein sequence ID" value="PWH85113.1"/>
    <property type="molecule type" value="Genomic_DNA"/>
</dbReference>
<dbReference type="InterPro" id="IPR013783">
    <property type="entry name" value="Ig-like_fold"/>
</dbReference>
<keyword evidence="2" id="KW-0677">Repeat</keyword>